<organism evidence="2 3">
    <name type="scientific">Podospora appendiculata</name>
    <dbReference type="NCBI Taxonomy" id="314037"/>
    <lineage>
        <taxon>Eukaryota</taxon>
        <taxon>Fungi</taxon>
        <taxon>Dikarya</taxon>
        <taxon>Ascomycota</taxon>
        <taxon>Pezizomycotina</taxon>
        <taxon>Sordariomycetes</taxon>
        <taxon>Sordariomycetidae</taxon>
        <taxon>Sordariales</taxon>
        <taxon>Podosporaceae</taxon>
        <taxon>Podospora</taxon>
    </lineage>
</organism>
<feature type="region of interest" description="Disordered" evidence="1">
    <location>
        <begin position="153"/>
        <end position="304"/>
    </location>
</feature>
<sequence length="335" mass="36841">MLRGNFNNSAGPRNASNPPLFASLPNSLGLTPLDSVQLAKNPFTVPIAADGSSTAIIIAGPPLIHHEPVPHGELLIGREFCTVPYLEEKTTLLRATLEQERLNLAALLRQNATAKLVGEVRRSITRMEISLRATEYKLHRKTMHRDEVIAQRYRNGRALPTPTPIIKQELGSPAPVQTQNHWYPGPSGGQKKPWDGYDDLDKPAPEYPDTLQLRYSESPEPPVKRGRADRDDPDSKVPGGVISKRELTSPRREPLSQRPTNKPFPSSAGAKAPTDREDAGSARRASKRWRGSSSDNEHVQDGRAGFHQVRSALVGQPGIRSAAGVEDREIIEILD</sequence>
<keyword evidence="3" id="KW-1185">Reference proteome</keyword>
<feature type="compositionally biased region" description="Basic and acidic residues" evidence="1">
    <location>
        <begin position="192"/>
        <end position="204"/>
    </location>
</feature>
<gene>
    <name evidence="2" type="ORF">B0T22DRAFT_535883</name>
</gene>
<comment type="caution">
    <text evidence="2">The sequence shown here is derived from an EMBL/GenBank/DDBJ whole genome shotgun (WGS) entry which is preliminary data.</text>
</comment>
<evidence type="ECO:0000256" key="1">
    <source>
        <dbReference type="SAM" id="MobiDB-lite"/>
    </source>
</evidence>
<dbReference type="EMBL" id="JAULSO010000002">
    <property type="protein sequence ID" value="KAK3688785.1"/>
    <property type="molecule type" value="Genomic_DNA"/>
</dbReference>
<reference evidence="2" key="1">
    <citation type="journal article" date="2023" name="Mol. Phylogenet. Evol.">
        <title>Genome-scale phylogeny and comparative genomics of the fungal order Sordariales.</title>
        <authorList>
            <person name="Hensen N."/>
            <person name="Bonometti L."/>
            <person name="Westerberg I."/>
            <person name="Brannstrom I.O."/>
            <person name="Guillou S."/>
            <person name="Cros-Aarteil S."/>
            <person name="Calhoun S."/>
            <person name="Haridas S."/>
            <person name="Kuo A."/>
            <person name="Mondo S."/>
            <person name="Pangilinan J."/>
            <person name="Riley R."/>
            <person name="LaButti K."/>
            <person name="Andreopoulos B."/>
            <person name="Lipzen A."/>
            <person name="Chen C."/>
            <person name="Yan M."/>
            <person name="Daum C."/>
            <person name="Ng V."/>
            <person name="Clum A."/>
            <person name="Steindorff A."/>
            <person name="Ohm R.A."/>
            <person name="Martin F."/>
            <person name="Silar P."/>
            <person name="Natvig D.O."/>
            <person name="Lalanne C."/>
            <person name="Gautier V."/>
            <person name="Ament-Velasquez S.L."/>
            <person name="Kruys A."/>
            <person name="Hutchinson M.I."/>
            <person name="Powell A.J."/>
            <person name="Barry K."/>
            <person name="Miller A.N."/>
            <person name="Grigoriev I.V."/>
            <person name="Debuchy R."/>
            <person name="Gladieux P."/>
            <person name="Hiltunen Thoren M."/>
            <person name="Johannesson H."/>
        </authorList>
    </citation>
    <scope>NUCLEOTIDE SEQUENCE</scope>
    <source>
        <strain evidence="2">CBS 314.62</strain>
    </source>
</reference>
<reference evidence="2" key="2">
    <citation type="submission" date="2023-06" db="EMBL/GenBank/DDBJ databases">
        <authorList>
            <consortium name="Lawrence Berkeley National Laboratory"/>
            <person name="Haridas S."/>
            <person name="Hensen N."/>
            <person name="Bonometti L."/>
            <person name="Westerberg I."/>
            <person name="Brannstrom I.O."/>
            <person name="Guillou S."/>
            <person name="Cros-Aarteil S."/>
            <person name="Calhoun S."/>
            <person name="Kuo A."/>
            <person name="Mondo S."/>
            <person name="Pangilinan J."/>
            <person name="Riley R."/>
            <person name="Labutti K."/>
            <person name="Andreopoulos B."/>
            <person name="Lipzen A."/>
            <person name="Chen C."/>
            <person name="Yanf M."/>
            <person name="Daum C."/>
            <person name="Ng V."/>
            <person name="Clum A."/>
            <person name="Steindorff A."/>
            <person name="Ohm R."/>
            <person name="Martin F."/>
            <person name="Silar P."/>
            <person name="Natvig D."/>
            <person name="Lalanne C."/>
            <person name="Gautier V."/>
            <person name="Ament-Velasquez S.L."/>
            <person name="Kruys A."/>
            <person name="Hutchinson M.I."/>
            <person name="Powell A.J."/>
            <person name="Barry K."/>
            <person name="Miller A.N."/>
            <person name="Grigoriev I.V."/>
            <person name="Debuchy R."/>
            <person name="Gladieux P."/>
            <person name="Thoren M.H."/>
            <person name="Johannesson H."/>
        </authorList>
    </citation>
    <scope>NUCLEOTIDE SEQUENCE</scope>
    <source>
        <strain evidence="2">CBS 314.62</strain>
    </source>
</reference>
<accession>A0AAE1CCW2</accession>
<evidence type="ECO:0000313" key="3">
    <source>
        <dbReference type="Proteomes" id="UP001270362"/>
    </source>
</evidence>
<feature type="compositionally biased region" description="Basic and acidic residues" evidence="1">
    <location>
        <begin position="243"/>
        <end position="255"/>
    </location>
</feature>
<dbReference type="Proteomes" id="UP001270362">
    <property type="component" value="Unassembled WGS sequence"/>
</dbReference>
<dbReference type="AlphaFoldDB" id="A0AAE1CCW2"/>
<protein>
    <submittedName>
        <fullName evidence="2">Uncharacterized protein</fullName>
    </submittedName>
</protein>
<evidence type="ECO:0000313" key="2">
    <source>
        <dbReference type="EMBL" id="KAK3688785.1"/>
    </source>
</evidence>
<proteinExistence type="predicted"/>
<name>A0AAE1CCW2_9PEZI</name>
<feature type="compositionally biased region" description="Basic and acidic residues" evidence="1">
    <location>
        <begin position="222"/>
        <end position="235"/>
    </location>
</feature>